<dbReference type="EMBL" id="JFDO01000027">
    <property type="protein sequence ID" value="KEZ17986.1"/>
    <property type="molecule type" value="Genomic_DNA"/>
</dbReference>
<comment type="caution">
    <text evidence="1">The sequence shown here is derived from an EMBL/GenBank/DDBJ whole genome shotgun (WGS) entry which is preliminary data.</text>
</comment>
<gene>
    <name evidence="1" type="ORF">MCAPa_7080</name>
</gene>
<accession>A0A084EJ44</accession>
<dbReference type="RefSeq" id="WP_036432307.1">
    <property type="nucleotide sequence ID" value="NZ_JFDO01000027.1"/>
</dbReference>
<evidence type="ECO:0000313" key="2">
    <source>
        <dbReference type="Proteomes" id="UP000028533"/>
    </source>
</evidence>
<name>A0A084EJ44_MYCCA</name>
<organism evidence="1 2">
    <name type="scientific">Mycoplasma capricolum subsp. capricolum 14232</name>
    <dbReference type="NCBI Taxonomy" id="1188238"/>
    <lineage>
        <taxon>Bacteria</taxon>
        <taxon>Bacillati</taxon>
        <taxon>Mycoplasmatota</taxon>
        <taxon>Mollicutes</taxon>
        <taxon>Mycoplasmataceae</taxon>
        <taxon>Mycoplasma</taxon>
    </lineage>
</organism>
<sequence>MNIEQDILKLVNEIVLKMPTSSQINNQKLYEKLFNKPLGEIQKFNKVLDQIELVETSINIYYRSTRLYGCESLFKLYNFFSLSDFFEHNNLFYLDELYEKISDSLSSYQLETKYKDLLPVAIKLFKQTENKIPDDYEVMFVNKNFDNFDYHTSFSDILNWYKLKFLDHILTNFDDIKIFDLITKND</sequence>
<protein>
    <submittedName>
        <fullName evidence="1">Uncharacterized protein</fullName>
    </submittedName>
</protein>
<reference evidence="1 2" key="1">
    <citation type="submission" date="2014-02" db="EMBL/GenBank/DDBJ databases">
        <title>Genome sequence of Mycoplasma capricolum subsp. capricolum strain 14232.</title>
        <authorList>
            <person name="Sirand-Pugnet P."/>
            <person name="Breton M."/>
            <person name="Dordet-Frisoni E."/>
            <person name="Baranowski E."/>
            <person name="Barre A."/>
            <person name="Couture C."/>
            <person name="Dupuy V."/>
            <person name="Gaurivaud P."/>
            <person name="Jacob D."/>
            <person name="Lemaitre C."/>
            <person name="Manso-Silvan L."/>
            <person name="Nikolski M."/>
            <person name="Nouvel L.-X."/>
            <person name="Poumarat F."/>
            <person name="Tardy F."/>
            <person name="Thebault P."/>
            <person name="Theil S."/>
            <person name="Citti C."/>
            <person name="Thiaucourt F."/>
            <person name="Blanchard A."/>
        </authorList>
    </citation>
    <scope>NUCLEOTIDE SEQUENCE [LARGE SCALE GENOMIC DNA]</scope>
    <source>
        <strain evidence="1 2">14232</strain>
    </source>
</reference>
<evidence type="ECO:0000313" key="1">
    <source>
        <dbReference type="EMBL" id="KEZ17986.1"/>
    </source>
</evidence>
<proteinExistence type="predicted"/>
<dbReference type="Proteomes" id="UP000028533">
    <property type="component" value="Unassembled WGS sequence"/>
</dbReference>
<dbReference type="AlphaFoldDB" id="A0A084EJ44"/>